<name>A0A6J4KC78_9CHLR</name>
<reference evidence="11" key="1">
    <citation type="submission" date="2020-02" db="EMBL/GenBank/DDBJ databases">
        <authorList>
            <person name="Meier V. D."/>
        </authorList>
    </citation>
    <scope>NUCLEOTIDE SEQUENCE</scope>
    <source>
        <strain evidence="11">AVDCRST_MAG93</strain>
    </source>
</reference>
<dbReference type="InterPro" id="IPR042206">
    <property type="entry name" value="CRISPR-assoc_Cas1_C"/>
</dbReference>
<evidence type="ECO:0000256" key="6">
    <source>
        <dbReference type="ARBA" id="ARBA00023118"/>
    </source>
</evidence>
<dbReference type="HAMAP" id="MF_01470">
    <property type="entry name" value="Cas1"/>
    <property type="match status" value="1"/>
</dbReference>
<dbReference type="NCBIfam" id="TIGR03640">
    <property type="entry name" value="cas1_DVULG"/>
    <property type="match status" value="1"/>
</dbReference>
<comment type="subunit">
    <text evidence="9 10">Homodimer, forms a heterotetramer with a Cas2 homodimer.</text>
</comment>
<evidence type="ECO:0000313" key="11">
    <source>
        <dbReference type="EMBL" id="CAA9300956.1"/>
    </source>
</evidence>
<dbReference type="GO" id="GO:0003677">
    <property type="term" value="F:DNA binding"/>
    <property type="evidence" value="ECO:0007669"/>
    <property type="project" value="UniProtKB-KW"/>
</dbReference>
<dbReference type="Gene3D" id="1.20.120.920">
    <property type="entry name" value="CRISPR-associated endonuclease Cas1, C-terminal domain"/>
    <property type="match status" value="1"/>
</dbReference>
<evidence type="ECO:0000256" key="3">
    <source>
        <dbReference type="ARBA" id="ARBA00022759"/>
    </source>
</evidence>
<dbReference type="InterPro" id="IPR042211">
    <property type="entry name" value="CRISPR-assoc_Cas1_N"/>
</dbReference>
<keyword evidence="7 10" id="KW-0238">DNA-binding</keyword>
<evidence type="ECO:0000256" key="4">
    <source>
        <dbReference type="ARBA" id="ARBA00022801"/>
    </source>
</evidence>
<dbReference type="GO" id="GO:0051607">
    <property type="term" value="P:defense response to virus"/>
    <property type="evidence" value="ECO:0007669"/>
    <property type="project" value="UniProtKB-UniRule"/>
</dbReference>
<dbReference type="NCBIfam" id="TIGR00287">
    <property type="entry name" value="cas1"/>
    <property type="match status" value="1"/>
</dbReference>
<dbReference type="Gene3D" id="3.100.10.20">
    <property type="entry name" value="CRISPR-associated endonuclease Cas1, N-terminal domain"/>
    <property type="match status" value="1"/>
</dbReference>
<dbReference type="GO" id="GO:0046872">
    <property type="term" value="F:metal ion binding"/>
    <property type="evidence" value="ECO:0007669"/>
    <property type="project" value="UniProtKB-UniRule"/>
</dbReference>
<evidence type="ECO:0000256" key="8">
    <source>
        <dbReference type="ARBA" id="ARBA00023211"/>
    </source>
</evidence>
<keyword evidence="4 10" id="KW-0378">Hydrolase</keyword>
<dbReference type="InterPro" id="IPR050646">
    <property type="entry name" value="Cas1"/>
</dbReference>
<evidence type="ECO:0000256" key="7">
    <source>
        <dbReference type="ARBA" id="ARBA00023125"/>
    </source>
</evidence>
<evidence type="ECO:0000256" key="10">
    <source>
        <dbReference type="HAMAP-Rule" id="MF_01470"/>
    </source>
</evidence>
<sequence>MLKQLLNTLYVQAQGAYVRLDHETLKLEVERELKLQVPLQHLGGMALFGNVLVSPFLIHRFAEDGRSVAWFGTTGRFKARLAGPTTGNVLLRRAQYEAQANPERTASVARSIVAGKVRNARSVVQRAAREAASQEDRGPLEKTSRGLASVLKKLPREPGVDGIRGLEGQAGRLYFESFAAMVRAEKEAYAFGGRNRRPPRDRMNALLSFVYALVLSDCVAACEGVGLDPQFGYLHALRSGRPSLALDLQEELRPILADRLALSLINRRQLRPADFDEREGGAVHLNDTGRKTVIVAYQKRKKVEAGHPVLGQTVPLGLVPHVQARLLARHLRGDTDLYVPFTPK</sequence>
<keyword evidence="5 10" id="KW-0460">Magnesium</keyword>
<proteinExistence type="inferred from homology"/>
<comment type="cofactor">
    <cofactor evidence="10">
        <name>Mg(2+)</name>
        <dbReference type="ChEBI" id="CHEBI:18420"/>
    </cofactor>
    <cofactor evidence="10">
        <name>Mn(2+)</name>
        <dbReference type="ChEBI" id="CHEBI:29035"/>
    </cofactor>
</comment>
<keyword evidence="2 10" id="KW-0479">Metal-binding</keyword>
<feature type="binding site" evidence="10">
    <location>
        <position position="250"/>
    </location>
    <ligand>
        <name>Mn(2+)</name>
        <dbReference type="ChEBI" id="CHEBI:29035"/>
    </ligand>
</feature>
<evidence type="ECO:0000256" key="9">
    <source>
        <dbReference type="ARBA" id="ARBA00038592"/>
    </source>
</evidence>
<keyword evidence="8 10" id="KW-0464">Manganese</keyword>
<evidence type="ECO:0000256" key="1">
    <source>
        <dbReference type="ARBA" id="ARBA00022722"/>
    </source>
</evidence>
<dbReference type="InterPro" id="IPR002729">
    <property type="entry name" value="CRISPR-assoc_Cas1"/>
</dbReference>
<dbReference type="GO" id="GO:0004520">
    <property type="term" value="F:DNA endonuclease activity"/>
    <property type="evidence" value="ECO:0007669"/>
    <property type="project" value="InterPro"/>
</dbReference>
<dbReference type="EC" id="3.1.-.-" evidence="10"/>
<keyword evidence="6 10" id="KW-0051">Antiviral defense</keyword>
<dbReference type="PANTHER" id="PTHR34353:SF2">
    <property type="entry name" value="CRISPR-ASSOCIATED ENDONUCLEASE CAS1 1"/>
    <property type="match status" value="1"/>
</dbReference>
<comment type="function">
    <text evidence="10">CRISPR (clustered regularly interspaced short palindromic repeat), is an adaptive immune system that provides protection against mobile genetic elements (viruses, transposable elements and conjugative plasmids). CRISPR clusters contain spacers, sequences complementary to antecedent mobile elements, and target invading nucleic acids. CRISPR clusters are transcribed and processed into CRISPR RNA (crRNA). Acts as a dsDNA endonuclease. Involved in the integration of spacer DNA into the CRISPR cassette.</text>
</comment>
<dbReference type="GO" id="GO:0016787">
    <property type="term" value="F:hydrolase activity"/>
    <property type="evidence" value="ECO:0007669"/>
    <property type="project" value="UniProtKB-KW"/>
</dbReference>
<feature type="binding site" evidence="10">
    <location>
        <position position="235"/>
    </location>
    <ligand>
        <name>Mn(2+)</name>
        <dbReference type="ChEBI" id="CHEBI:29035"/>
    </ligand>
</feature>
<dbReference type="Pfam" id="PF01867">
    <property type="entry name" value="Cas_Cas1"/>
    <property type="match status" value="1"/>
</dbReference>
<evidence type="ECO:0000256" key="5">
    <source>
        <dbReference type="ARBA" id="ARBA00022842"/>
    </source>
</evidence>
<keyword evidence="1 10" id="KW-0540">Nuclease</keyword>
<gene>
    <name evidence="10" type="primary">cas1</name>
    <name evidence="11" type="ORF">AVDCRST_MAG93-4599</name>
</gene>
<evidence type="ECO:0000256" key="2">
    <source>
        <dbReference type="ARBA" id="ARBA00022723"/>
    </source>
</evidence>
<keyword evidence="3 10" id="KW-0255">Endonuclease</keyword>
<accession>A0A6J4KC78</accession>
<feature type="binding site" evidence="10">
    <location>
        <position position="167"/>
    </location>
    <ligand>
        <name>Mn(2+)</name>
        <dbReference type="ChEBI" id="CHEBI:29035"/>
    </ligand>
</feature>
<comment type="similarity">
    <text evidence="10">Belongs to the CRISPR-associated endonuclease Cas1 family.</text>
</comment>
<dbReference type="CDD" id="cd09721">
    <property type="entry name" value="Cas1_I-C"/>
    <property type="match status" value="1"/>
</dbReference>
<dbReference type="GO" id="GO:0043571">
    <property type="term" value="P:maintenance of CRISPR repeat elements"/>
    <property type="evidence" value="ECO:0007669"/>
    <property type="project" value="UniProtKB-UniRule"/>
</dbReference>
<dbReference type="PANTHER" id="PTHR34353">
    <property type="entry name" value="CRISPR-ASSOCIATED ENDONUCLEASE CAS1 1"/>
    <property type="match status" value="1"/>
</dbReference>
<dbReference type="AlphaFoldDB" id="A0A6J4KC78"/>
<protein>
    <recommendedName>
        <fullName evidence="10">CRISPR-associated endonuclease Cas1</fullName>
        <ecNumber evidence="10">3.1.-.-</ecNumber>
    </recommendedName>
</protein>
<dbReference type="EMBL" id="CADCTR010001553">
    <property type="protein sequence ID" value="CAA9300956.1"/>
    <property type="molecule type" value="Genomic_DNA"/>
</dbReference>
<dbReference type="InterPro" id="IPR019856">
    <property type="entry name" value="CRISPR-assoc_Cas1_DVULG"/>
</dbReference>
<organism evidence="11">
    <name type="scientific">uncultured Chloroflexia bacterium</name>
    <dbReference type="NCBI Taxonomy" id="1672391"/>
    <lineage>
        <taxon>Bacteria</taxon>
        <taxon>Bacillati</taxon>
        <taxon>Chloroflexota</taxon>
        <taxon>Chloroflexia</taxon>
        <taxon>environmental samples</taxon>
    </lineage>
</organism>